<keyword evidence="2" id="KW-0547">Nucleotide-binding</keyword>
<accession>A0A9D2KZY9</accession>
<evidence type="ECO:0000313" key="3">
    <source>
        <dbReference type="Proteomes" id="UP000886858"/>
    </source>
</evidence>
<reference evidence="2" key="2">
    <citation type="submission" date="2021-04" db="EMBL/GenBank/DDBJ databases">
        <authorList>
            <person name="Gilroy R."/>
        </authorList>
    </citation>
    <scope>NUCLEOTIDE SEQUENCE</scope>
    <source>
        <strain evidence="2">CHK179-7159</strain>
    </source>
</reference>
<evidence type="ECO:0000313" key="2">
    <source>
        <dbReference type="EMBL" id="HJA92834.1"/>
    </source>
</evidence>
<dbReference type="SUPFAM" id="SSF52540">
    <property type="entry name" value="P-loop containing nucleoside triphosphate hydrolases"/>
    <property type="match status" value="1"/>
</dbReference>
<dbReference type="Proteomes" id="UP000886858">
    <property type="component" value="Unassembled WGS sequence"/>
</dbReference>
<dbReference type="InterPro" id="IPR003593">
    <property type="entry name" value="AAA+_ATPase"/>
</dbReference>
<sequence length="432" mass="49519">MREKELIVYRDFGKEGRILSDMAWILRHYQEKQEKARAKLYACMSGLLGLAGTHGFSGNLWHCYLSNLLVNHENSYSRSCEIRGAVEGTVNEAVLHDIAIFRELFEFDFAGAARALQVPEFLQALSYTGNEQESRVYNTRIRDRICTLAVRLSQAASAEEMKERLTEFYREYGVGKFGLHKAFRIGHKRTGDGEEAVVIEPILNIAHVRLSDLVGYETAKKKLVENTEAFVAGRKANNCLLYGDAGTGKSSSIKAIANEYYDRGLRIIEVYRHQFRDLNDVIAQIKHRNYKFIIYMDDLSFEDFETEYKYLKAVIEGGLEKKPDNVLIYATSNRRHLIREKFSDKREQDDDLHANDTVQEKLSLVYRFGVTIYFGAPDKAQFQQIVKTLAERNGITLPEDELLAEANKWELFHGGLSGRTAQQFIDYLSGTR</sequence>
<dbReference type="InterPro" id="IPR008533">
    <property type="entry name" value="DUF815"/>
</dbReference>
<dbReference type="GO" id="GO:0005524">
    <property type="term" value="F:ATP binding"/>
    <property type="evidence" value="ECO:0007669"/>
    <property type="project" value="UniProtKB-KW"/>
</dbReference>
<gene>
    <name evidence="2" type="ORF">H9717_06920</name>
</gene>
<feature type="domain" description="AAA+ ATPase" evidence="1">
    <location>
        <begin position="235"/>
        <end position="353"/>
    </location>
</feature>
<proteinExistence type="predicted"/>
<dbReference type="Gene3D" id="3.40.50.300">
    <property type="entry name" value="P-loop containing nucleotide triphosphate hydrolases"/>
    <property type="match status" value="1"/>
</dbReference>
<dbReference type="PANTHER" id="PTHR42935:SF1">
    <property type="entry name" value="SLR0930 PROTEIN"/>
    <property type="match status" value="1"/>
</dbReference>
<dbReference type="AlphaFoldDB" id="A0A9D2KZY9"/>
<dbReference type="InterPro" id="IPR027417">
    <property type="entry name" value="P-loop_NTPase"/>
</dbReference>
<organism evidence="2 3">
    <name type="scientific">Candidatus Eisenbergiella merdipullorum</name>
    <dbReference type="NCBI Taxonomy" id="2838553"/>
    <lineage>
        <taxon>Bacteria</taxon>
        <taxon>Bacillati</taxon>
        <taxon>Bacillota</taxon>
        <taxon>Clostridia</taxon>
        <taxon>Lachnospirales</taxon>
        <taxon>Lachnospiraceae</taxon>
        <taxon>Eisenbergiella</taxon>
    </lineage>
</organism>
<comment type="caution">
    <text evidence="2">The sequence shown here is derived from an EMBL/GenBank/DDBJ whole genome shotgun (WGS) entry which is preliminary data.</text>
</comment>
<reference evidence="2" key="1">
    <citation type="journal article" date="2021" name="PeerJ">
        <title>Extensive microbial diversity within the chicken gut microbiome revealed by metagenomics and culture.</title>
        <authorList>
            <person name="Gilroy R."/>
            <person name="Ravi A."/>
            <person name="Getino M."/>
            <person name="Pursley I."/>
            <person name="Horton D.L."/>
            <person name="Alikhan N.F."/>
            <person name="Baker D."/>
            <person name="Gharbi K."/>
            <person name="Hall N."/>
            <person name="Watson M."/>
            <person name="Adriaenssens E.M."/>
            <person name="Foster-Nyarko E."/>
            <person name="Jarju S."/>
            <person name="Secka A."/>
            <person name="Antonio M."/>
            <person name="Oren A."/>
            <person name="Chaudhuri R.R."/>
            <person name="La Ragione R."/>
            <person name="Hildebrand F."/>
            <person name="Pallen M.J."/>
        </authorList>
    </citation>
    <scope>NUCLEOTIDE SEQUENCE</scope>
    <source>
        <strain evidence="2">CHK179-7159</strain>
    </source>
</reference>
<name>A0A9D2KZY9_9FIRM</name>
<dbReference type="SMART" id="SM00382">
    <property type="entry name" value="AAA"/>
    <property type="match status" value="1"/>
</dbReference>
<evidence type="ECO:0000259" key="1">
    <source>
        <dbReference type="SMART" id="SM00382"/>
    </source>
</evidence>
<protein>
    <submittedName>
        <fullName evidence="2">ATP-binding protein</fullName>
    </submittedName>
</protein>
<keyword evidence="2" id="KW-0067">ATP-binding</keyword>
<dbReference type="EMBL" id="DWYY01000072">
    <property type="protein sequence ID" value="HJA92834.1"/>
    <property type="molecule type" value="Genomic_DNA"/>
</dbReference>
<dbReference type="PANTHER" id="PTHR42935">
    <property type="entry name" value="SLR0930 PROTEIN"/>
    <property type="match status" value="1"/>
</dbReference>
<dbReference type="Pfam" id="PF05673">
    <property type="entry name" value="DUF815"/>
    <property type="match status" value="1"/>
</dbReference>
<dbReference type="CDD" id="cd00009">
    <property type="entry name" value="AAA"/>
    <property type="match status" value="1"/>
</dbReference>